<protein>
    <submittedName>
        <fullName evidence="1">Uncharacterized protein</fullName>
    </submittedName>
</protein>
<dbReference type="EMBL" id="OB796395">
    <property type="protein sequence ID" value="CAD7433389.1"/>
    <property type="molecule type" value="Genomic_DNA"/>
</dbReference>
<gene>
    <name evidence="1" type="ORF">TMSB3V08_LOCUS10066</name>
</gene>
<name>A0A7R9HT45_9NEOP</name>
<accession>A0A7R9HT45</accession>
<proteinExistence type="predicted"/>
<reference evidence="1" key="1">
    <citation type="submission" date="2020-11" db="EMBL/GenBank/DDBJ databases">
        <authorList>
            <person name="Tran Van P."/>
        </authorList>
    </citation>
    <scope>NUCLEOTIDE SEQUENCE</scope>
</reference>
<evidence type="ECO:0000313" key="1">
    <source>
        <dbReference type="EMBL" id="CAD7433389.1"/>
    </source>
</evidence>
<dbReference type="AlphaFoldDB" id="A0A7R9HT45"/>
<sequence>MSHQVYDSAMTSPGKPLAGDGCDIIQGRVSTCLVDPPNRRQVVIYSCLDLSFEHARLAPGMSHQGCDRAMTSSVKPIANESCEIIKGRDLFLSRLVFSTRQTGARYELSGLRQSNDVIGKTHCK</sequence>
<organism evidence="1">
    <name type="scientific">Timema monikensis</name>
    <dbReference type="NCBI Taxonomy" id="170555"/>
    <lineage>
        <taxon>Eukaryota</taxon>
        <taxon>Metazoa</taxon>
        <taxon>Ecdysozoa</taxon>
        <taxon>Arthropoda</taxon>
        <taxon>Hexapoda</taxon>
        <taxon>Insecta</taxon>
        <taxon>Pterygota</taxon>
        <taxon>Neoptera</taxon>
        <taxon>Polyneoptera</taxon>
        <taxon>Phasmatodea</taxon>
        <taxon>Timematodea</taxon>
        <taxon>Timematoidea</taxon>
        <taxon>Timematidae</taxon>
        <taxon>Timema</taxon>
    </lineage>
</organism>